<feature type="region of interest" description="Disordered" evidence="1">
    <location>
        <begin position="42"/>
        <end position="62"/>
    </location>
</feature>
<organism evidence="2">
    <name type="scientific">Parasteatoda tepidariorum</name>
    <name type="common">Common house spider</name>
    <name type="synonym">Achaearanea tepidariorum</name>
    <dbReference type="NCBI Taxonomy" id="114398"/>
    <lineage>
        <taxon>Eukaryota</taxon>
        <taxon>Metazoa</taxon>
        <taxon>Ecdysozoa</taxon>
        <taxon>Arthropoda</taxon>
        <taxon>Chelicerata</taxon>
        <taxon>Arachnida</taxon>
        <taxon>Araneae</taxon>
        <taxon>Araneomorphae</taxon>
        <taxon>Entelegynae</taxon>
        <taxon>Araneoidea</taxon>
        <taxon>Theridiidae</taxon>
        <taxon>Parasteatoda</taxon>
    </lineage>
</organism>
<feature type="compositionally biased region" description="Basic and acidic residues" evidence="1">
    <location>
        <begin position="50"/>
        <end position="62"/>
    </location>
</feature>
<dbReference type="AlphaFoldDB" id="A0A2L2YXS3"/>
<reference evidence="2" key="1">
    <citation type="journal article" date="2016" name="Mol. Ecol. Resour.">
        <title>Evaluation of the impact of RNA preservation methods of spiders for de novo transcriptome assembly.</title>
        <authorList>
            <person name="Kono N."/>
            <person name="Nakamura H."/>
            <person name="Ito Y."/>
            <person name="Tomita M."/>
            <person name="Arakawa K."/>
        </authorList>
    </citation>
    <scope>NUCLEOTIDE SEQUENCE</scope>
    <source>
        <tissue evidence="2">Whole body</tissue>
    </source>
</reference>
<evidence type="ECO:0000313" key="2">
    <source>
        <dbReference type="EMBL" id="LAA12175.1"/>
    </source>
</evidence>
<dbReference type="OrthoDB" id="5949700at2759"/>
<proteinExistence type="evidence at transcript level"/>
<protein>
    <submittedName>
        <fullName evidence="2">Serine proteinase stubble</fullName>
    </submittedName>
</protein>
<dbReference type="EMBL" id="IAAA01061166">
    <property type="protein sequence ID" value="LAA12175.1"/>
    <property type="molecule type" value="mRNA"/>
</dbReference>
<name>A0A2L2YXS3_PARTP</name>
<sequence length="62" mass="6741">MEYWECVGSGGKPYSYCSYSSKVCCFIDPNAVSIGILPIQKKSESCGTKGPHDERDGFTEPG</sequence>
<evidence type="ECO:0000256" key="1">
    <source>
        <dbReference type="SAM" id="MobiDB-lite"/>
    </source>
</evidence>
<accession>A0A2L2YXS3</accession>